<dbReference type="Pfam" id="PF02687">
    <property type="entry name" value="FtsX"/>
    <property type="match status" value="1"/>
</dbReference>
<gene>
    <name evidence="9" type="ORF">GA0070616_5466</name>
</gene>
<evidence type="ECO:0000256" key="5">
    <source>
        <dbReference type="ARBA" id="ARBA00023136"/>
    </source>
</evidence>
<feature type="transmembrane region" description="Helical" evidence="7">
    <location>
        <begin position="817"/>
        <end position="840"/>
    </location>
</feature>
<dbReference type="PANTHER" id="PTHR30572:SF4">
    <property type="entry name" value="ABC TRANSPORTER PERMEASE YTRF"/>
    <property type="match status" value="1"/>
</dbReference>
<accession>A0A1C6T3S6</accession>
<reference evidence="9 10" key="1">
    <citation type="submission" date="2016-06" db="EMBL/GenBank/DDBJ databases">
        <authorList>
            <person name="Kjaerup R.B."/>
            <person name="Dalgaard T.S."/>
            <person name="Juul-Madsen H.R."/>
        </authorList>
    </citation>
    <scope>NUCLEOTIDE SEQUENCE [LARGE SCALE GENOMIC DNA]</scope>
    <source>
        <strain evidence="9 10">DSM 43818</strain>
    </source>
</reference>
<dbReference type="AlphaFoldDB" id="A0A1C6T3S6"/>
<dbReference type="RefSeq" id="WP_091089262.1">
    <property type="nucleotide sequence ID" value="NZ_FMHT01000003.1"/>
</dbReference>
<feature type="transmembrane region" description="Helical" evidence="7">
    <location>
        <begin position="769"/>
        <end position="796"/>
    </location>
</feature>
<dbReference type="PANTHER" id="PTHR30572">
    <property type="entry name" value="MEMBRANE COMPONENT OF TRANSPORTER-RELATED"/>
    <property type="match status" value="1"/>
</dbReference>
<feature type="transmembrane region" description="Helical" evidence="7">
    <location>
        <begin position="307"/>
        <end position="332"/>
    </location>
</feature>
<feature type="transmembrane region" description="Helical" evidence="7">
    <location>
        <begin position="867"/>
        <end position="885"/>
    </location>
</feature>
<evidence type="ECO:0000256" key="2">
    <source>
        <dbReference type="ARBA" id="ARBA00022475"/>
    </source>
</evidence>
<keyword evidence="4 7" id="KW-1133">Transmembrane helix</keyword>
<proteinExistence type="inferred from homology"/>
<dbReference type="InterPro" id="IPR050250">
    <property type="entry name" value="Macrolide_Exporter_MacB"/>
</dbReference>
<organism evidence="9 10">
    <name type="scientific">Micromonospora nigra</name>
    <dbReference type="NCBI Taxonomy" id="145857"/>
    <lineage>
        <taxon>Bacteria</taxon>
        <taxon>Bacillati</taxon>
        <taxon>Actinomycetota</taxon>
        <taxon>Actinomycetes</taxon>
        <taxon>Micromonosporales</taxon>
        <taxon>Micromonosporaceae</taxon>
        <taxon>Micromonospora</taxon>
    </lineage>
</organism>
<protein>
    <submittedName>
        <fullName evidence="9">Putative ABC transport system permease protein</fullName>
    </submittedName>
</protein>
<dbReference type="STRING" id="145857.GA0070616_5466"/>
<keyword evidence="5 7" id="KW-0472">Membrane</keyword>
<evidence type="ECO:0000256" key="1">
    <source>
        <dbReference type="ARBA" id="ARBA00004651"/>
    </source>
</evidence>
<evidence type="ECO:0000256" key="7">
    <source>
        <dbReference type="SAM" id="Phobius"/>
    </source>
</evidence>
<feature type="transmembrane region" description="Helical" evidence="7">
    <location>
        <begin position="515"/>
        <end position="534"/>
    </location>
</feature>
<keyword evidence="2" id="KW-1003">Cell membrane</keyword>
<feature type="transmembrane region" description="Helical" evidence="7">
    <location>
        <begin position="460"/>
        <end position="481"/>
    </location>
</feature>
<feature type="domain" description="ABC3 transporter permease C-terminal" evidence="8">
    <location>
        <begin position="778"/>
        <end position="884"/>
    </location>
</feature>
<evidence type="ECO:0000313" key="10">
    <source>
        <dbReference type="Proteomes" id="UP000199699"/>
    </source>
</evidence>
<comment type="similarity">
    <text evidence="6">Belongs to the ABC-4 integral membrane protein family.</text>
</comment>
<comment type="subcellular location">
    <subcellularLocation>
        <location evidence="1">Cell membrane</location>
        <topology evidence="1">Multi-pass membrane protein</topology>
    </subcellularLocation>
</comment>
<feature type="transmembrane region" description="Helical" evidence="7">
    <location>
        <begin position="352"/>
        <end position="374"/>
    </location>
</feature>
<feature type="transmembrane region" description="Helical" evidence="7">
    <location>
        <begin position="427"/>
        <end position="448"/>
    </location>
</feature>
<dbReference type="Proteomes" id="UP000199699">
    <property type="component" value="Unassembled WGS sequence"/>
</dbReference>
<evidence type="ECO:0000256" key="6">
    <source>
        <dbReference type="ARBA" id="ARBA00038076"/>
    </source>
</evidence>
<keyword evidence="10" id="KW-1185">Reference proteome</keyword>
<evidence type="ECO:0000259" key="8">
    <source>
        <dbReference type="Pfam" id="PF02687"/>
    </source>
</evidence>
<name>A0A1C6T3S6_9ACTN</name>
<sequence>MSRVAGWAAGRRIRAYAGQVGLLAVLGLVAALLLTAAPRLANHHADQALRADLVRLPHQARDLSVTVDQRPERVGTAAAGLADLDPIAEALPSPLPDLIGQRWYGAWLAPETMTADGDVAPMNGGAAKQVGLRAQTGVEEAATLTSGRWPATRPGQPVELAVSQRTARTLSLAPGTRLRLTGSGGGARADATVVGVFTPRDAADPVWDDLASALDPIVPATDGDPYVTIAVTDWTGLDSVAVRTATQARYGWRYRVDETRLDASQLTQVSAAVAQARRTQWRPDAVVQTSLDFAVDRFGAQLRAVRALLAVVQAGLVASVVGLILLAAGLAVRRRGAELALLRARGASLPAIGVRTLAETVPVQPLAVLAGWLAGTAVPGRGGGGTWPLLGLVALTTAVVPVLAMVGQRRVGVVAGRTDLTRSRPSARRLTAEASVLALAVAGVVLLRRRGLAPVDGVDVYLTSVPVLVAVAAALVALRVLPWPLRLLDRAARRVRGAVLFLGVTRAGRGAPVTLGPLAVLIVAVSTGVFGGVVTTTVGAARDRASDLVVPGDAWLTGYAFPTDAGPDLARVPGVTAVARVRLESNRRVLAGTGAAARLVGQARVMVVDVPAFTQVARRSGVDVDVPAALRAAARGDGPVPAVVSPAVARSLAGGGAADVQGRVYAFTVAAVAATFPGLGTDSERFVVLPWQALPEHADTPIVANRYLVAGDVTDATRLLSTADEAQCRHQGAVLGVPVEQPELPAAVQTRRAYRAELDRTGANSVLTLAFTAGAAGGAALAVLAVGFAVVADAAGRGRVLSRLRTMGLSARQGRRLLVYELVPLVVVAAGAGAAVGVALPRLLGDTLGLSAFTPGAAVRDHLDPRVVAGVLALVVVGLVAGLAVENLVNRRMRLGEVLRVGEENS</sequence>
<evidence type="ECO:0000256" key="4">
    <source>
        <dbReference type="ARBA" id="ARBA00022989"/>
    </source>
</evidence>
<evidence type="ECO:0000256" key="3">
    <source>
        <dbReference type="ARBA" id="ARBA00022692"/>
    </source>
</evidence>
<dbReference type="GO" id="GO:0005886">
    <property type="term" value="C:plasma membrane"/>
    <property type="evidence" value="ECO:0007669"/>
    <property type="project" value="UniProtKB-SubCell"/>
</dbReference>
<dbReference type="InterPro" id="IPR003838">
    <property type="entry name" value="ABC3_permease_C"/>
</dbReference>
<evidence type="ECO:0000313" key="9">
    <source>
        <dbReference type="EMBL" id="SCL36357.1"/>
    </source>
</evidence>
<keyword evidence="3 7" id="KW-0812">Transmembrane</keyword>
<dbReference type="GO" id="GO:0022857">
    <property type="term" value="F:transmembrane transporter activity"/>
    <property type="evidence" value="ECO:0007669"/>
    <property type="project" value="TreeGrafter"/>
</dbReference>
<feature type="transmembrane region" description="Helical" evidence="7">
    <location>
        <begin position="386"/>
        <end position="406"/>
    </location>
</feature>
<dbReference type="EMBL" id="FMHT01000003">
    <property type="protein sequence ID" value="SCL36357.1"/>
    <property type="molecule type" value="Genomic_DNA"/>
</dbReference>
<dbReference type="OrthoDB" id="3276748at2"/>